<accession>B0DRC5</accession>
<dbReference type="AlphaFoldDB" id="B0DRC5"/>
<protein>
    <submittedName>
        <fullName evidence="2">Predicted protein</fullName>
    </submittedName>
</protein>
<evidence type="ECO:0000256" key="1">
    <source>
        <dbReference type="SAM" id="MobiDB-lite"/>
    </source>
</evidence>
<proteinExistence type="predicted"/>
<dbReference type="RefSeq" id="XP_001886473.1">
    <property type="nucleotide sequence ID" value="XM_001886438.1"/>
</dbReference>
<feature type="region of interest" description="Disordered" evidence="1">
    <location>
        <begin position="1"/>
        <end position="40"/>
    </location>
</feature>
<dbReference type="GeneID" id="6082204"/>
<dbReference type="EMBL" id="DS547128">
    <property type="protein sequence ID" value="EDR02763.1"/>
    <property type="molecule type" value="Genomic_DNA"/>
</dbReference>
<name>B0DRC5_LACBS</name>
<gene>
    <name evidence="2" type="ORF">LACBIDRAFT_307983</name>
</gene>
<organism evidence="3">
    <name type="scientific">Laccaria bicolor (strain S238N-H82 / ATCC MYA-4686)</name>
    <name type="common">Bicoloured deceiver</name>
    <name type="synonym">Laccaria laccata var. bicolor</name>
    <dbReference type="NCBI Taxonomy" id="486041"/>
    <lineage>
        <taxon>Eukaryota</taxon>
        <taxon>Fungi</taxon>
        <taxon>Dikarya</taxon>
        <taxon>Basidiomycota</taxon>
        <taxon>Agaricomycotina</taxon>
        <taxon>Agaricomycetes</taxon>
        <taxon>Agaricomycetidae</taxon>
        <taxon>Agaricales</taxon>
        <taxon>Agaricineae</taxon>
        <taxon>Hydnangiaceae</taxon>
        <taxon>Laccaria</taxon>
    </lineage>
</organism>
<dbReference type="HOGENOM" id="CLU_2574275_0_0_1"/>
<dbReference type="InParanoid" id="B0DRC5"/>
<dbReference type="KEGG" id="lbc:LACBIDRAFT_307983"/>
<evidence type="ECO:0000313" key="3">
    <source>
        <dbReference type="Proteomes" id="UP000001194"/>
    </source>
</evidence>
<dbReference type="Proteomes" id="UP000001194">
    <property type="component" value="Unassembled WGS sequence"/>
</dbReference>
<keyword evidence="3" id="KW-1185">Reference proteome</keyword>
<evidence type="ECO:0000313" key="2">
    <source>
        <dbReference type="EMBL" id="EDR02763.1"/>
    </source>
</evidence>
<sequence length="81" mass="9349">MKVEPQSDEMSPHHRRGLLQDQTRSLNIPGKNSLKKPVNRATTKSIYCHLQLTETQEVQNPPRKRMARLSVRAEGCIENNR</sequence>
<reference evidence="2 3" key="1">
    <citation type="journal article" date="2008" name="Nature">
        <title>The genome of Laccaria bicolor provides insights into mycorrhizal symbiosis.</title>
        <authorList>
            <person name="Martin F."/>
            <person name="Aerts A."/>
            <person name="Ahren D."/>
            <person name="Brun A."/>
            <person name="Danchin E.G.J."/>
            <person name="Duchaussoy F."/>
            <person name="Gibon J."/>
            <person name="Kohler A."/>
            <person name="Lindquist E."/>
            <person name="Pereda V."/>
            <person name="Salamov A."/>
            <person name="Shapiro H.J."/>
            <person name="Wuyts J."/>
            <person name="Blaudez D."/>
            <person name="Buee M."/>
            <person name="Brokstein P."/>
            <person name="Canbaeck B."/>
            <person name="Cohen D."/>
            <person name="Courty P.E."/>
            <person name="Coutinho P.M."/>
            <person name="Delaruelle C."/>
            <person name="Detter J.C."/>
            <person name="Deveau A."/>
            <person name="DiFazio S."/>
            <person name="Duplessis S."/>
            <person name="Fraissinet-Tachet L."/>
            <person name="Lucic E."/>
            <person name="Frey-Klett P."/>
            <person name="Fourrey C."/>
            <person name="Feussner I."/>
            <person name="Gay G."/>
            <person name="Grimwood J."/>
            <person name="Hoegger P.J."/>
            <person name="Jain P."/>
            <person name="Kilaru S."/>
            <person name="Labbe J."/>
            <person name="Lin Y.C."/>
            <person name="Legue V."/>
            <person name="Le Tacon F."/>
            <person name="Marmeisse R."/>
            <person name="Melayah D."/>
            <person name="Montanini B."/>
            <person name="Muratet M."/>
            <person name="Nehls U."/>
            <person name="Niculita-Hirzel H."/>
            <person name="Oudot-Le Secq M.P."/>
            <person name="Peter M."/>
            <person name="Quesneville H."/>
            <person name="Rajashekar B."/>
            <person name="Reich M."/>
            <person name="Rouhier N."/>
            <person name="Schmutz J."/>
            <person name="Yin T."/>
            <person name="Chalot M."/>
            <person name="Henrissat B."/>
            <person name="Kuees U."/>
            <person name="Lucas S."/>
            <person name="Van de Peer Y."/>
            <person name="Podila G.K."/>
            <person name="Polle A."/>
            <person name="Pukkila P.J."/>
            <person name="Richardson P.M."/>
            <person name="Rouze P."/>
            <person name="Sanders I.R."/>
            <person name="Stajich J.E."/>
            <person name="Tunlid A."/>
            <person name="Tuskan G."/>
            <person name="Grigoriev I.V."/>
        </authorList>
    </citation>
    <scope>NUCLEOTIDE SEQUENCE [LARGE SCALE GENOMIC DNA]</scope>
    <source>
        <strain evidence="3">S238N-H82 / ATCC MYA-4686</strain>
    </source>
</reference>